<dbReference type="HOGENOM" id="CLU_056788_8_3_1"/>
<sequence length="100" mass="11759">MVMAQLTPELREQVVIWRYEQNRPVSEIALLAGCTERTIYTILRFHRDFGHVQNPFARKRGRPCALDQQDITYITSILDAHPSIYLDEIQERLFAARDIE</sequence>
<dbReference type="EMBL" id="KN824928">
    <property type="protein sequence ID" value="KIK97596.1"/>
    <property type="molecule type" value="Genomic_DNA"/>
</dbReference>
<accession>A0A0D0E1D8</accession>
<dbReference type="Gene3D" id="1.10.10.10">
    <property type="entry name" value="Winged helix-like DNA-binding domain superfamily/Winged helix DNA-binding domain"/>
    <property type="match status" value="1"/>
</dbReference>
<reference evidence="1 2" key="1">
    <citation type="submission" date="2014-04" db="EMBL/GenBank/DDBJ databases">
        <authorList>
            <consortium name="DOE Joint Genome Institute"/>
            <person name="Kuo A."/>
            <person name="Kohler A."/>
            <person name="Jargeat P."/>
            <person name="Nagy L.G."/>
            <person name="Floudas D."/>
            <person name="Copeland A."/>
            <person name="Barry K.W."/>
            <person name="Cichocki N."/>
            <person name="Veneault-Fourrey C."/>
            <person name="LaButti K."/>
            <person name="Lindquist E.A."/>
            <person name="Lipzen A."/>
            <person name="Lundell T."/>
            <person name="Morin E."/>
            <person name="Murat C."/>
            <person name="Sun H."/>
            <person name="Tunlid A."/>
            <person name="Henrissat B."/>
            <person name="Grigoriev I.V."/>
            <person name="Hibbett D.S."/>
            <person name="Martin F."/>
            <person name="Nordberg H.P."/>
            <person name="Cantor M.N."/>
            <person name="Hua S.X."/>
        </authorList>
    </citation>
    <scope>NUCLEOTIDE SEQUENCE [LARGE SCALE GENOMIC DNA]</scope>
    <source>
        <strain evidence="1 2">Ve08.2h10</strain>
    </source>
</reference>
<organism evidence="1 2">
    <name type="scientific">Paxillus rubicundulus Ve08.2h10</name>
    <dbReference type="NCBI Taxonomy" id="930991"/>
    <lineage>
        <taxon>Eukaryota</taxon>
        <taxon>Fungi</taxon>
        <taxon>Dikarya</taxon>
        <taxon>Basidiomycota</taxon>
        <taxon>Agaricomycotina</taxon>
        <taxon>Agaricomycetes</taxon>
        <taxon>Agaricomycetidae</taxon>
        <taxon>Boletales</taxon>
        <taxon>Paxilineae</taxon>
        <taxon>Paxillaceae</taxon>
        <taxon>Paxillus</taxon>
    </lineage>
</organism>
<dbReference type="InParanoid" id="A0A0D0E1D8"/>
<feature type="non-terminal residue" evidence="1">
    <location>
        <position position="100"/>
    </location>
</feature>
<dbReference type="InterPro" id="IPR009057">
    <property type="entry name" value="Homeodomain-like_sf"/>
</dbReference>
<dbReference type="SUPFAM" id="SSF46689">
    <property type="entry name" value="Homeodomain-like"/>
    <property type="match status" value="1"/>
</dbReference>
<keyword evidence="2" id="KW-1185">Reference proteome</keyword>
<dbReference type="AlphaFoldDB" id="A0A0D0E1D8"/>
<evidence type="ECO:0000313" key="2">
    <source>
        <dbReference type="Proteomes" id="UP000054538"/>
    </source>
</evidence>
<gene>
    <name evidence="1" type="ORF">PAXRUDRAFT_94230</name>
</gene>
<evidence type="ECO:0000313" key="1">
    <source>
        <dbReference type="EMBL" id="KIK97596.1"/>
    </source>
</evidence>
<evidence type="ECO:0008006" key="3">
    <source>
        <dbReference type="Google" id="ProtNLM"/>
    </source>
</evidence>
<protein>
    <recommendedName>
        <fullName evidence="3">Paired domain-containing protein</fullName>
    </recommendedName>
</protein>
<dbReference type="InterPro" id="IPR036388">
    <property type="entry name" value="WH-like_DNA-bd_sf"/>
</dbReference>
<reference evidence="2" key="2">
    <citation type="submission" date="2015-01" db="EMBL/GenBank/DDBJ databases">
        <title>Evolutionary Origins and Diversification of the Mycorrhizal Mutualists.</title>
        <authorList>
            <consortium name="DOE Joint Genome Institute"/>
            <consortium name="Mycorrhizal Genomics Consortium"/>
            <person name="Kohler A."/>
            <person name="Kuo A."/>
            <person name="Nagy L.G."/>
            <person name="Floudas D."/>
            <person name="Copeland A."/>
            <person name="Barry K.W."/>
            <person name="Cichocki N."/>
            <person name="Veneault-Fourrey C."/>
            <person name="LaButti K."/>
            <person name="Lindquist E.A."/>
            <person name="Lipzen A."/>
            <person name="Lundell T."/>
            <person name="Morin E."/>
            <person name="Murat C."/>
            <person name="Riley R."/>
            <person name="Ohm R."/>
            <person name="Sun H."/>
            <person name="Tunlid A."/>
            <person name="Henrissat B."/>
            <person name="Grigoriev I.V."/>
            <person name="Hibbett D.S."/>
            <person name="Martin F."/>
        </authorList>
    </citation>
    <scope>NUCLEOTIDE SEQUENCE [LARGE SCALE GENOMIC DNA]</scope>
    <source>
        <strain evidence="2">Ve08.2h10</strain>
    </source>
</reference>
<name>A0A0D0E1D8_9AGAM</name>
<proteinExistence type="predicted"/>
<dbReference type="OrthoDB" id="3022198at2759"/>
<dbReference type="Proteomes" id="UP000054538">
    <property type="component" value="Unassembled WGS sequence"/>
</dbReference>